<evidence type="ECO:0000313" key="2">
    <source>
        <dbReference type="Proteomes" id="UP000030848"/>
    </source>
</evidence>
<dbReference type="Gene3D" id="3.90.1560.10">
    <property type="entry name" value="ComB-like"/>
    <property type="match status" value="1"/>
</dbReference>
<gene>
    <name evidence="1" type="ORF">MINT15_25140</name>
</gene>
<reference evidence="1 2" key="1">
    <citation type="submission" date="2014-10" db="EMBL/GenBank/DDBJ databases">
        <title>Genome sequence of Micropolyspora internatus JCM3315.</title>
        <authorList>
            <person name="Shin S.-K."/>
            <person name="Yi H."/>
        </authorList>
    </citation>
    <scope>NUCLEOTIDE SEQUENCE [LARGE SCALE GENOMIC DNA]</scope>
    <source>
        <strain evidence="1 2">JCM 3315</strain>
    </source>
</reference>
<dbReference type="EMBL" id="JRZE01000005">
    <property type="protein sequence ID" value="KHF43789.1"/>
    <property type="molecule type" value="Genomic_DNA"/>
</dbReference>
<name>A0A837D7I3_9PSEU</name>
<protein>
    <submittedName>
        <fullName evidence="1">Uncharacterized protein</fullName>
    </submittedName>
</protein>
<sequence>MLVLTATLDDRGFGPLSPEVLSAATAYREVTADLTASVGGQELINWDCANDIEVAAEVDASTAMPVLQGESFPAA</sequence>
<dbReference type="Proteomes" id="UP000030848">
    <property type="component" value="Unassembled WGS sequence"/>
</dbReference>
<dbReference type="GO" id="GO:0000287">
    <property type="term" value="F:magnesium ion binding"/>
    <property type="evidence" value="ECO:0007669"/>
    <property type="project" value="InterPro"/>
</dbReference>
<dbReference type="AlphaFoldDB" id="A0A837D7I3"/>
<organism evidence="1 2">
    <name type="scientific">Saccharomonospora viridis</name>
    <dbReference type="NCBI Taxonomy" id="1852"/>
    <lineage>
        <taxon>Bacteria</taxon>
        <taxon>Bacillati</taxon>
        <taxon>Actinomycetota</taxon>
        <taxon>Actinomycetes</taxon>
        <taxon>Pseudonocardiales</taxon>
        <taxon>Pseudonocardiaceae</taxon>
        <taxon>Saccharomonospora</taxon>
    </lineage>
</organism>
<comment type="caution">
    <text evidence="1">The sequence shown here is derived from an EMBL/GenBank/DDBJ whole genome shotgun (WGS) entry which is preliminary data.</text>
</comment>
<dbReference type="InterPro" id="IPR036702">
    <property type="entry name" value="ComB-like_sf"/>
</dbReference>
<dbReference type="GO" id="GO:0050532">
    <property type="term" value="F:2-phosphosulfolactate phosphatase activity"/>
    <property type="evidence" value="ECO:0007669"/>
    <property type="project" value="InterPro"/>
</dbReference>
<accession>A0A837D7I3</accession>
<dbReference type="SUPFAM" id="SSF142823">
    <property type="entry name" value="ComB-like"/>
    <property type="match status" value="1"/>
</dbReference>
<proteinExistence type="predicted"/>
<evidence type="ECO:0000313" key="1">
    <source>
        <dbReference type="EMBL" id="KHF43789.1"/>
    </source>
</evidence>
<dbReference type="RefSeq" id="WP_197054558.1">
    <property type="nucleotide sequence ID" value="NZ_FOWS01000006.1"/>
</dbReference>